<evidence type="ECO:0000313" key="10">
    <source>
        <dbReference type="EMBL" id="SFH44535.1"/>
    </source>
</evidence>
<sequence length="108" mass="12086">MLTDSLLNDIQDINLSYLLLVQRLINEDRTTAMFRLKISEPMADMLASLSVKQLGQLSRTNQLLCRLCFDDPEQLLKLTTDPREQGLGQTHAALLMASVPTRSNLQAG</sequence>
<evidence type="ECO:0000256" key="2">
    <source>
        <dbReference type="ARBA" id="ARBA00022795"/>
    </source>
</evidence>
<feature type="disulfide bond" description="Interchain" evidence="9">
    <location>
        <position position="65"/>
    </location>
</feature>
<evidence type="ECO:0000256" key="6">
    <source>
        <dbReference type="ARBA" id="ARBA00023159"/>
    </source>
</evidence>
<dbReference type="GO" id="GO:0045893">
    <property type="term" value="P:positive regulation of DNA-templated transcription"/>
    <property type="evidence" value="ECO:0007669"/>
    <property type="project" value="InterPro"/>
</dbReference>
<dbReference type="GO" id="GO:0005737">
    <property type="term" value="C:cytoplasm"/>
    <property type="evidence" value="ECO:0007669"/>
    <property type="project" value="UniProtKB-SubCell"/>
</dbReference>
<evidence type="ECO:0000256" key="1">
    <source>
        <dbReference type="ARBA" id="ARBA00022490"/>
    </source>
</evidence>
<evidence type="ECO:0000256" key="7">
    <source>
        <dbReference type="ARBA" id="ARBA00023163"/>
    </source>
</evidence>
<dbReference type="NCBIfam" id="NF002783">
    <property type="entry name" value="PRK02909.1-1"/>
    <property type="match status" value="1"/>
</dbReference>
<name>A0A1I3A3Q8_9GAMM</name>
<dbReference type="Gene3D" id="1.10.4000.10">
    <property type="entry name" value="Flagellar transcriptional activator FlhD"/>
    <property type="match status" value="1"/>
</dbReference>
<evidence type="ECO:0000256" key="8">
    <source>
        <dbReference type="ARBA" id="ARBA00025431"/>
    </source>
</evidence>
<dbReference type="HAMAP" id="MF_00725">
    <property type="entry name" value="FlhD"/>
    <property type="match status" value="1"/>
</dbReference>
<dbReference type="EMBL" id="FOPY01000004">
    <property type="protein sequence ID" value="SFH44535.1"/>
    <property type="molecule type" value="Genomic_DNA"/>
</dbReference>
<dbReference type="STRING" id="442341.SAMN04487959_104108"/>
<dbReference type="SUPFAM" id="SSF63592">
    <property type="entry name" value="Flagellar transcriptional activator FlhD"/>
    <property type="match status" value="1"/>
</dbReference>
<dbReference type="InterPro" id="IPR023559">
    <property type="entry name" value="Flagellar_FlhD"/>
</dbReference>
<keyword evidence="10" id="KW-0282">Flagellum</keyword>
<keyword evidence="1 9" id="KW-0963">Cytoplasm</keyword>
<keyword evidence="6 9" id="KW-0010">Activator</keyword>
<comment type="similarity">
    <text evidence="9">Belongs to the FlhD family.</text>
</comment>
<comment type="subcellular location">
    <subcellularLocation>
        <location evidence="9">Cytoplasm</location>
    </subcellularLocation>
</comment>
<evidence type="ECO:0000256" key="5">
    <source>
        <dbReference type="ARBA" id="ARBA00023157"/>
    </source>
</evidence>
<dbReference type="GO" id="GO:0003677">
    <property type="term" value="F:DNA binding"/>
    <property type="evidence" value="ECO:0007669"/>
    <property type="project" value="UniProtKB-UniRule"/>
</dbReference>
<keyword evidence="2 9" id="KW-1005">Bacterial flagellum biogenesis</keyword>
<dbReference type="InterPro" id="IPR036194">
    <property type="entry name" value="FlhD_sf"/>
</dbReference>
<comment type="domain">
    <text evidence="9">The C-terminal region contains a putative helix-turn-helix (HTH) motif, suggesting that this region may bind DNA.</text>
</comment>
<dbReference type="Proteomes" id="UP000199040">
    <property type="component" value="Unassembled WGS sequence"/>
</dbReference>
<keyword evidence="3 9" id="KW-0805">Transcription regulation</keyword>
<evidence type="ECO:0000313" key="11">
    <source>
        <dbReference type="Proteomes" id="UP000199040"/>
    </source>
</evidence>
<proteinExistence type="inferred from homology"/>
<dbReference type="AlphaFoldDB" id="A0A1I3A3Q8"/>
<dbReference type="RefSeq" id="WP_092844570.1">
    <property type="nucleotide sequence ID" value="NZ_FOPY01000004.1"/>
</dbReference>
<keyword evidence="7 9" id="KW-0804">Transcription</keyword>
<comment type="subunit">
    <text evidence="9">Homodimer; disulfide-linked. Forms a heterohexamer composed of two FlhC and four FlhD subunits. Each FlhC binds a FlhD dimer, forming a heterotrimer, and a hexamer assembles by dimerization of two heterotrimers.</text>
</comment>
<keyword evidence="4 9" id="KW-0238">DNA-binding</keyword>
<organism evidence="10 11">
    <name type="scientific">Modicisalibacter xianhensis</name>
    <dbReference type="NCBI Taxonomy" id="442341"/>
    <lineage>
        <taxon>Bacteria</taxon>
        <taxon>Pseudomonadati</taxon>
        <taxon>Pseudomonadota</taxon>
        <taxon>Gammaproteobacteria</taxon>
        <taxon>Oceanospirillales</taxon>
        <taxon>Halomonadaceae</taxon>
        <taxon>Modicisalibacter</taxon>
    </lineage>
</organism>
<keyword evidence="5 9" id="KW-1015">Disulfide bond</keyword>
<accession>A0A1I3A3Q8</accession>
<dbReference type="GO" id="GO:1902208">
    <property type="term" value="P:regulation of bacterial-type flagellum assembly"/>
    <property type="evidence" value="ECO:0007669"/>
    <property type="project" value="UniProtKB-UniRule"/>
</dbReference>
<protein>
    <recommendedName>
        <fullName evidence="9">Flagellar transcriptional regulator FlhD</fullName>
    </recommendedName>
</protein>
<dbReference type="Pfam" id="PF05247">
    <property type="entry name" value="FlhD"/>
    <property type="match status" value="1"/>
</dbReference>
<keyword evidence="10" id="KW-0966">Cell projection</keyword>
<comment type="function">
    <text evidence="8 9">Functions in complex with FlhC as a master transcriptional regulator that regulates transcription of several flagellar and non-flagellar operons by binding to their promoter region. Activates expression of class 2 flagellar genes, including fliA, which is a flagellum-specific sigma factor that turns on the class 3 genes. Also regulates genes whose products function in a variety of physiological pathways.</text>
</comment>
<dbReference type="GO" id="GO:0044780">
    <property type="term" value="P:bacterial-type flagellum assembly"/>
    <property type="evidence" value="ECO:0007669"/>
    <property type="project" value="InterPro"/>
</dbReference>
<evidence type="ECO:0000256" key="9">
    <source>
        <dbReference type="HAMAP-Rule" id="MF_00725"/>
    </source>
</evidence>
<reference evidence="10 11" key="1">
    <citation type="submission" date="2016-10" db="EMBL/GenBank/DDBJ databases">
        <authorList>
            <person name="de Groot N.N."/>
        </authorList>
    </citation>
    <scope>NUCLEOTIDE SEQUENCE [LARGE SCALE GENOMIC DNA]</scope>
    <source>
        <strain evidence="10 11">CGMCC 1.6848</strain>
    </source>
</reference>
<gene>
    <name evidence="9" type="primary">flhD</name>
    <name evidence="10" type="ORF">SAMN04487959_104108</name>
</gene>
<keyword evidence="11" id="KW-1185">Reference proteome</keyword>
<evidence type="ECO:0000256" key="3">
    <source>
        <dbReference type="ARBA" id="ARBA00023015"/>
    </source>
</evidence>
<keyword evidence="10" id="KW-0969">Cilium</keyword>
<evidence type="ECO:0000256" key="4">
    <source>
        <dbReference type="ARBA" id="ARBA00023125"/>
    </source>
</evidence>